<evidence type="ECO:0000256" key="4">
    <source>
        <dbReference type="RuleBase" id="RU362057"/>
    </source>
</evidence>
<reference evidence="6 7" key="1">
    <citation type="submission" date="2024-02" db="EMBL/GenBank/DDBJ databases">
        <authorList>
            <person name="Vignale AGUSTIN F."/>
            <person name="Sosa J E."/>
            <person name="Modenutti C."/>
        </authorList>
    </citation>
    <scope>NUCLEOTIDE SEQUENCE [LARGE SCALE GENOMIC DNA]</scope>
</reference>
<keyword evidence="3" id="KW-0328">Glycosyltransferase</keyword>
<evidence type="ECO:0000256" key="3">
    <source>
        <dbReference type="RuleBase" id="RU003718"/>
    </source>
</evidence>
<evidence type="ECO:0000259" key="5">
    <source>
        <dbReference type="Pfam" id="PF26168"/>
    </source>
</evidence>
<dbReference type="Pfam" id="PF00201">
    <property type="entry name" value="UDPGT"/>
    <property type="match status" value="1"/>
</dbReference>
<dbReference type="GO" id="GO:0035251">
    <property type="term" value="F:UDP-glucosyltransferase activity"/>
    <property type="evidence" value="ECO:0007669"/>
    <property type="project" value="UniProtKB-ARBA"/>
</dbReference>
<comment type="similarity">
    <text evidence="1 3">Belongs to the UDP-glycosyltransferase family.</text>
</comment>
<dbReference type="AlphaFoldDB" id="A0ABC8S567"/>
<evidence type="ECO:0000256" key="1">
    <source>
        <dbReference type="ARBA" id="ARBA00009995"/>
    </source>
</evidence>
<dbReference type="FunFam" id="3.40.50.2000:FF:000055">
    <property type="entry name" value="Glycosyltransferase"/>
    <property type="match status" value="1"/>
</dbReference>
<dbReference type="PANTHER" id="PTHR11926:SF1439">
    <property type="entry name" value="GLYCOSYLTRANSFERASE"/>
    <property type="match status" value="1"/>
</dbReference>
<dbReference type="PROSITE" id="PS00375">
    <property type="entry name" value="UDPGT"/>
    <property type="match status" value="1"/>
</dbReference>
<dbReference type="SUPFAM" id="SSF53756">
    <property type="entry name" value="UDP-Glycosyltransferase/glycogen phosphorylase"/>
    <property type="match status" value="1"/>
</dbReference>
<keyword evidence="7" id="KW-1185">Reference proteome</keyword>
<name>A0ABC8S567_9AQUA</name>
<comment type="caution">
    <text evidence="6">The sequence shown here is derived from an EMBL/GenBank/DDBJ whole genome shotgun (WGS) entry which is preliminary data.</text>
</comment>
<sequence>MDGSKAPIVVYLNLFISSNLAEPLSFCYHLVAQLNMDRVSNTKPHAVCVPFPAQGHVIPMMHLAKLLHSRGFYITFVNTEFNHRRLLRSKGPEWVKGFDDFQFETIPEGLPPSDRDATQDPPALCDSIRKNCLAPFRDLLTKLNSSVEVPQVTCIVSDGIMSFAIKAAEEFGIPEVQFWTPSACGFMGYLQYSELIKRGIVPFKDESFKNDGSLETPIDWIPGMRNIRLKDIPSFIQTTDPDDILLNYTKDAAENSLKASAIILNTFDALEHEVVQAIESIFPQIYTTGPLSLLGQGNTESPLSSFRPSLWREDTQCLQWLDKQEPNSVVYVNYGSVTLMSDQNLKEFAWGLANSKQPFLWIVRPDVVMGDSAIMPKEFLEEIKDRGLLTSWCPQDQVLSHRSVAVFLTHCGWNSTLESICEGVPVICWPFFAEQQTNCRYACTEWGIGVEVSHDVKCDEIEALVKEMLEADKGKNMRKQALEWKRKAEAAIEVGGSSYNNFDRFITEVLHNRAAKEQS</sequence>
<dbReference type="InterPro" id="IPR035595">
    <property type="entry name" value="UDP_glycos_trans_CS"/>
</dbReference>
<feature type="domain" description="Glycosyltransferase N-terminal" evidence="5">
    <location>
        <begin position="47"/>
        <end position="170"/>
    </location>
</feature>
<dbReference type="EMBL" id="CAUOFW020002184">
    <property type="protein sequence ID" value="CAK9151975.1"/>
    <property type="molecule type" value="Genomic_DNA"/>
</dbReference>
<accession>A0ABC8S567</accession>
<protein>
    <recommendedName>
        <fullName evidence="4">Glycosyltransferase</fullName>
        <ecNumber evidence="4">2.4.1.-</ecNumber>
    </recommendedName>
</protein>
<dbReference type="InterPro" id="IPR058980">
    <property type="entry name" value="Glyco_transf_N"/>
</dbReference>
<proteinExistence type="inferred from homology"/>
<dbReference type="PANTHER" id="PTHR11926">
    <property type="entry name" value="GLUCOSYL/GLUCURONOSYL TRANSFERASES"/>
    <property type="match status" value="1"/>
</dbReference>
<keyword evidence="2 3" id="KW-0808">Transferase</keyword>
<organism evidence="6 7">
    <name type="scientific">Ilex paraguariensis</name>
    <name type="common">yerba mate</name>
    <dbReference type="NCBI Taxonomy" id="185542"/>
    <lineage>
        <taxon>Eukaryota</taxon>
        <taxon>Viridiplantae</taxon>
        <taxon>Streptophyta</taxon>
        <taxon>Embryophyta</taxon>
        <taxon>Tracheophyta</taxon>
        <taxon>Spermatophyta</taxon>
        <taxon>Magnoliopsida</taxon>
        <taxon>eudicotyledons</taxon>
        <taxon>Gunneridae</taxon>
        <taxon>Pentapetalae</taxon>
        <taxon>asterids</taxon>
        <taxon>campanulids</taxon>
        <taxon>Aquifoliales</taxon>
        <taxon>Aquifoliaceae</taxon>
        <taxon>Ilex</taxon>
    </lineage>
</organism>
<dbReference type="InterPro" id="IPR002213">
    <property type="entry name" value="UDP_glucos_trans"/>
</dbReference>
<dbReference type="Gene3D" id="3.40.50.2000">
    <property type="entry name" value="Glycogen Phosphorylase B"/>
    <property type="match status" value="2"/>
</dbReference>
<dbReference type="Pfam" id="PF26168">
    <property type="entry name" value="Glyco_transf_N"/>
    <property type="match status" value="1"/>
</dbReference>
<dbReference type="CDD" id="cd03784">
    <property type="entry name" value="GT1_Gtf-like"/>
    <property type="match status" value="1"/>
</dbReference>
<dbReference type="EC" id="2.4.1.-" evidence="4"/>
<evidence type="ECO:0000313" key="6">
    <source>
        <dbReference type="EMBL" id="CAK9151975.1"/>
    </source>
</evidence>
<gene>
    <name evidence="6" type="ORF">ILEXP_LOCUS20149</name>
</gene>
<dbReference type="FunFam" id="3.40.50.2000:FF:000027">
    <property type="entry name" value="Glycosyltransferase"/>
    <property type="match status" value="1"/>
</dbReference>
<evidence type="ECO:0000313" key="7">
    <source>
        <dbReference type="Proteomes" id="UP001642360"/>
    </source>
</evidence>
<evidence type="ECO:0000256" key="2">
    <source>
        <dbReference type="ARBA" id="ARBA00022679"/>
    </source>
</evidence>
<dbReference type="Proteomes" id="UP001642360">
    <property type="component" value="Unassembled WGS sequence"/>
</dbReference>